<keyword evidence="2" id="KW-1185">Reference proteome</keyword>
<dbReference type="InterPro" id="IPR007061">
    <property type="entry name" value="MST-like"/>
</dbReference>
<evidence type="ECO:0008006" key="3">
    <source>
        <dbReference type="Google" id="ProtNLM"/>
    </source>
</evidence>
<sequence>MPTMADPRMDECEELLAAWQEHRAALRRALAGLTDDQARSTPSVSTLSLASLLTHAVRGEPAWIPVIAGRGADWLQRDGQAEFEVPAAETVAGLLAEHERVGTEVAQAVRAVKDFDERVPMPKTPWGPQDEPRTVRWILLHLIGEAARHAGHADLIRESLDGANAFDLQQAAPDA</sequence>
<evidence type="ECO:0000313" key="2">
    <source>
        <dbReference type="Proteomes" id="UP000325598"/>
    </source>
</evidence>
<accession>A0A5J4LBP8</accession>
<evidence type="ECO:0000313" key="1">
    <source>
        <dbReference type="EMBL" id="GES27535.1"/>
    </source>
</evidence>
<organism evidence="1 2">
    <name type="scientific">Streptomyces angustmyceticus</name>
    <dbReference type="NCBI Taxonomy" id="285578"/>
    <lineage>
        <taxon>Bacteria</taxon>
        <taxon>Bacillati</taxon>
        <taxon>Actinomycetota</taxon>
        <taxon>Actinomycetes</taxon>
        <taxon>Kitasatosporales</taxon>
        <taxon>Streptomycetaceae</taxon>
        <taxon>Streptomyces</taxon>
    </lineage>
</organism>
<comment type="caution">
    <text evidence="1">The sequence shown here is derived from an EMBL/GenBank/DDBJ whole genome shotgun (WGS) entry which is preliminary data.</text>
</comment>
<dbReference type="Gene3D" id="1.20.120.450">
    <property type="entry name" value="dinb family like domain"/>
    <property type="match status" value="1"/>
</dbReference>
<reference evidence="1 2" key="1">
    <citation type="submission" date="2019-10" db="EMBL/GenBank/DDBJ databases">
        <title>Whole genome shotgun sequence of Streptomyces angustmyceticus NBRC 3934.</title>
        <authorList>
            <person name="Hosoyama A."/>
            <person name="Ichikawa N."/>
            <person name="Kimura A."/>
            <person name="Kitahashi Y."/>
            <person name="Komaki H."/>
            <person name="Uohara A."/>
        </authorList>
    </citation>
    <scope>NUCLEOTIDE SEQUENCE [LARGE SCALE GENOMIC DNA]</scope>
    <source>
        <strain evidence="1 2">NBRC 3934</strain>
    </source>
</reference>
<dbReference type="InterPro" id="IPR034660">
    <property type="entry name" value="DinB/YfiT-like"/>
</dbReference>
<dbReference type="Proteomes" id="UP000325598">
    <property type="component" value="Unassembled WGS sequence"/>
</dbReference>
<dbReference type="EMBL" id="BLAG01000004">
    <property type="protein sequence ID" value="GES27535.1"/>
    <property type="molecule type" value="Genomic_DNA"/>
</dbReference>
<name>A0A5J4LBP8_9ACTN</name>
<dbReference type="GeneID" id="96750050"/>
<proteinExistence type="predicted"/>
<gene>
    <name evidence="1" type="ORF">San01_00210</name>
</gene>
<dbReference type="AlphaFoldDB" id="A0A5J4LBP8"/>
<dbReference type="SUPFAM" id="SSF109854">
    <property type="entry name" value="DinB/YfiT-like putative metalloenzymes"/>
    <property type="match status" value="1"/>
</dbReference>
<protein>
    <recommendedName>
        <fullName evidence="3">Mini-circle protein</fullName>
    </recommendedName>
</protein>
<dbReference type="Pfam" id="PF04978">
    <property type="entry name" value="MST"/>
    <property type="match status" value="1"/>
</dbReference>
<dbReference type="RefSeq" id="WP_086719098.1">
    <property type="nucleotide sequence ID" value="NZ_BLAG01000004.1"/>
</dbReference>
<dbReference type="OrthoDB" id="4548523at2"/>